<dbReference type="SUPFAM" id="SSF57716">
    <property type="entry name" value="Glucocorticoid receptor-like (DNA-binding domain)"/>
    <property type="match status" value="1"/>
</dbReference>
<dbReference type="InterPro" id="IPR002653">
    <property type="entry name" value="Znf_A20"/>
</dbReference>
<dbReference type="Pfam" id="PF01754">
    <property type="entry name" value="zf-A20"/>
    <property type="match status" value="1"/>
</dbReference>
<dbReference type="InParanoid" id="B8BRJ1"/>
<keyword evidence="2" id="KW-0863">Zinc-finger</keyword>
<feature type="compositionally biased region" description="Polar residues" evidence="4">
    <location>
        <begin position="99"/>
        <end position="110"/>
    </location>
</feature>
<name>B8BRJ1_THAPS</name>
<feature type="region of interest" description="Disordered" evidence="4">
    <location>
        <begin position="40"/>
        <end position="166"/>
    </location>
</feature>
<feature type="compositionally biased region" description="Basic and acidic residues" evidence="4">
    <location>
        <begin position="140"/>
        <end position="152"/>
    </location>
</feature>
<feature type="domain" description="A20-type" evidence="5">
    <location>
        <begin position="12"/>
        <end position="46"/>
    </location>
</feature>
<feature type="compositionally biased region" description="Polar residues" evidence="4">
    <location>
        <begin position="58"/>
        <end position="69"/>
    </location>
</feature>
<dbReference type="AlphaFoldDB" id="B8BRJ1"/>
<evidence type="ECO:0000259" key="5">
    <source>
        <dbReference type="PROSITE" id="PS51036"/>
    </source>
</evidence>
<keyword evidence="7" id="KW-1185">Reference proteome</keyword>
<protein>
    <recommendedName>
        <fullName evidence="5">A20-type domain-containing protein</fullName>
    </recommendedName>
</protein>
<dbReference type="Proteomes" id="UP000001449">
    <property type="component" value="Chromosome 1"/>
</dbReference>
<dbReference type="SMART" id="SM00259">
    <property type="entry name" value="ZnF_A20"/>
    <property type="match status" value="1"/>
</dbReference>
<sequence>MSEQPEAAKTQHAEPKLCKMGCGFFGSNATGDCCSKCWSQIRPKDDKNGNATTEKKQTSTADINNTKTSPVEKAAIVEQPAAENTASTTNSIDAPAPGHTTSTEKNTPMDTATAAPSPEKKKKKKKASYKNMMAGMMQESSRDVEKEKEKLKAVTGGGKFSKIDKI</sequence>
<evidence type="ECO:0000256" key="2">
    <source>
        <dbReference type="ARBA" id="ARBA00022771"/>
    </source>
</evidence>
<proteinExistence type="predicted"/>
<dbReference type="GeneID" id="7449795"/>
<dbReference type="PROSITE" id="PS51036">
    <property type="entry name" value="ZF_A20"/>
    <property type="match status" value="1"/>
</dbReference>
<feature type="compositionally biased region" description="Polar residues" evidence="4">
    <location>
        <begin position="82"/>
        <end position="92"/>
    </location>
</feature>
<accession>B8BRJ1</accession>
<keyword evidence="1" id="KW-0479">Metal-binding</keyword>
<evidence type="ECO:0000256" key="1">
    <source>
        <dbReference type="ARBA" id="ARBA00022723"/>
    </source>
</evidence>
<evidence type="ECO:0000313" key="6">
    <source>
        <dbReference type="EMBL" id="EED96550.1"/>
    </source>
</evidence>
<dbReference type="GO" id="GO:0008270">
    <property type="term" value="F:zinc ion binding"/>
    <property type="evidence" value="ECO:0007669"/>
    <property type="project" value="UniProtKB-KW"/>
</dbReference>
<dbReference type="HOGENOM" id="CLU_1726024_0_0_1"/>
<dbReference type="GO" id="GO:0003677">
    <property type="term" value="F:DNA binding"/>
    <property type="evidence" value="ECO:0007669"/>
    <property type="project" value="InterPro"/>
</dbReference>
<dbReference type="EMBL" id="CM000638">
    <property type="protein sequence ID" value="EED96550.1"/>
    <property type="molecule type" value="Genomic_DNA"/>
</dbReference>
<evidence type="ECO:0000313" key="7">
    <source>
        <dbReference type="Proteomes" id="UP000001449"/>
    </source>
</evidence>
<dbReference type="RefSeq" id="XP_002286909.1">
    <property type="nucleotide sequence ID" value="XM_002286873.1"/>
</dbReference>
<dbReference type="Gene3D" id="1.20.5.4770">
    <property type="match status" value="1"/>
</dbReference>
<dbReference type="eggNOG" id="ENOG502SY9K">
    <property type="taxonomic scope" value="Eukaryota"/>
</dbReference>
<dbReference type="PaxDb" id="35128-Thaps1645"/>
<reference evidence="6 7" key="2">
    <citation type="journal article" date="2008" name="Nature">
        <title>The Phaeodactylum genome reveals the evolutionary history of diatom genomes.</title>
        <authorList>
            <person name="Bowler C."/>
            <person name="Allen A.E."/>
            <person name="Badger J.H."/>
            <person name="Grimwood J."/>
            <person name="Jabbari K."/>
            <person name="Kuo A."/>
            <person name="Maheswari U."/>
            <person name="Martens C."/>
            <person name="Maumus F."/>
            <person name="Otillar R.P."/>
            <person name="Rayko E."/>
            <person name="Salamov A."/>
            <person name="Vandepoele K."/>
            <person name="Beszteri B."/>
            <person name="Gruber A."/>
            <person name="Heijde M."/>
            <person name="Katinka M."/>
            <person name="Mock T."/>
            <person name="Valentin K."/>
            <person name="Verret F."/>
            <person name="Berges J.A."/>
            <person name="Brownlee C."/>
            <person name="Cadoret J.P."/>
            <person name="Chiovitti A."/>
            <person name="Choi C.J."/>
            <person name="Coesel S."/>
            <person name="De Martino A."/>
            <person name="Detter J.C."/>
            <person name="Durkin C."/>
            <person name="Falciatore A."/>
            <person name="Fournet J."/>
            <person name="Haruta M."/>
            <person name="Huysman M.J."/>
            <person name="Jenkins B.D."/>
            <person name="Jiroutova K."/>
            <person name="Jorgensen R.E."/>
            <person name="Joubert Y."/>
            <person name="Kaplan A."/>
            <person name="Kroger N."/>
            <person name="Kroth P.G."/>
            <person name="La Roche J."/>
            <person name="Lindquist E."/>
            <person name="Lommer M."/>
            <person name="Martin-Jezequel V."/>
            <person name="Lopez P.J."/>
            <person name="Lucas S."/>
            <person name="Mangogna M."/>
            <person name="McGinnis K."/>
            <person name="Medlin L.K."/>
            <person name="Montsant A."/>
            <person name="Oudot-Le Secq M.P."/>
            <person name="Napoli C."/>
            <person name="Obornik M."/>
            <person name="Parker M.S."/>
            <person name="Petit J.L."/>
            <person name="Porcel B.M."/>
            <person name="Poulsen N."/>
            <person name="Robison M."/>
            <person name="Rychlewski L."/>
            <person name="Rynearson T.A."/>
            <person name="Schmutz J."/>
            <person name="Shapiro H."/>
            <person name="Siaut M."/>
            <person name="Stanley M."/>
            <person name="Sussman M.R."/>
            <person name="Taylor A.R."/>
            <person name="Vardi A."/>
            <person name="von Dassow P."/>
            <person name="Vyverman W."/>
            <person name="Willis A."/>
            <person name="Wyrwicz L.S."/>
            <person name="Rokhsar D.S."/>
            <person name="Weissenbach J."/>
            <person name="Armbrust E.V."/>
            <person name="Green B.R."/>
            <person name="Van de Peer Y."/>
            <person name="Grigoriev I.V."/>
        </authorList>
    </citation>
    <scope>NUCLEOTIDE SEQUENCE [LARGE SCALE GENOMIC DNA]</scope>
    <source>
        <strain evidence="6 7">CCMP1335</strain>
    </source>
</reference>
<dbReference type="KEGG" id="tps:THAPSDRAFT_1645"/>
<gene>
    <name evidence="6" type="ORF">THAPSDRAFT_1645</name>
</gene>
<evidence type="ECO:0000256" key="4">
    <source>
        <dbReference type="SAM" id="MobiDB-lite"/>
    </source>
</evidence>
<evidence type="ECO:0000256" key="3">
    <source>
        <dbReference type="ARBA" id="ARBA00022833"/>
    </source>
</evidence>
<organism evidence="6 7">
    <name type="scientific">Thalassiosira pseudonana</name>
    <name type="common">Marine diatom</name>
    <name type="synonym">Cyclotella nana</name>
    <dbReference type="NCBI Taxonomy" id="35128"/>
    <lineage>
        <taxon>Eukaryota</taxon>
        <taxon>Sar</taxon>
        <taxon>Stramenopiles</taxon>
        <taxon>Ochrophyta</taxon>
        <taxon>Bacillariophyta</taxon>
        <taxon>Coscinodiscophyceae</taxon>
        <taxon>Thalassiosirophycidae</taxon>
        <taxon>Thalassiosirales</taxon>
        <taxon>Thalassiosiraceae</taxon>
        <taxon>Thalassiosira</taxon>
    </lineage>
</organism>
<reference evidence="6 7" key="1">
    <citation type="journal article" date="2004" name="Science">
        <title>The genome of the diatom Thalassiosira pseudonana: ecology, evolution, and metabolism.</title>
        <authorList>
            <person name="Armbrust E.V."/>
            <person name="Berges J.A."/>
            <person name="Bowler C."/>
            <person name="Green B.R."/>
            <person name="Martinez D."/>
            <person name="Putnam N.H."/>
            <person name="Zhou S."/>
            <person name="Allen A.E."/>
            <person name="Apt K.E."/>
            <person name="Bechner M."/>
            <person name="Brzezinski M.A."/>
            <person name="Chaal B.K."/>
            <person name="Chiovitti A."/>
            <person name="Davis A.K."/>
            <person name="Demarest M.S."/>
            <person name="Detter J.C."/>
            <person name="Glavina T."/>
            <person name="Goodstein D."/>
            <person name="Hadi M.Z."/>
            <person name="Hellsten U."/>
            <person name="Hildebrand M."/>
            <person name="Jenkins B.D."/>
            <person name="Jurka J."/>
            <person name="Kapitonov V.V."/>
            <person name="Kroger N."/>
            <person name="Lau W.W."/>
            <person name="Lane T.W."/>
            <person name="Larimer F.W."/>
            <person name="Lippmeier J.C."/>
            <person name="Lucas S."/>
            <person name="Medina M."/>
            <person name="Montsant A."/>
            <person name="Obornik M."/>
            <person name="Parker M.S."/>
            <person name="Palenik B."/>
            <person name="Pazour G.J."/>
            <person name="Richardson P.M."/>
            <person name="Rynearson T.A."/>
            <person name="Saito M.A."/>
            <person name="Schwartz D.C."/>
            <person name="Thamatrakoln K."/>
            <person name="Valentin K."/>
            <person name="Vardi A."/>
            <person name="Wilkerson F.P."/>
            <person name="Rokhsar D.S."/>
        </authorList>
    </citation>
    <scope>NUCLEOTIDE SEQUENCE [LARGE SCALE GENOMIC DNA]</scope>
    <source>
        <strain evidence="6 7">CCMP1335</strain>
    </source>
</reference>
<feature type="compositionally biased region" description="Basic and acidic residues" evidence="4">
    <location>
        <begin position="42"/>
        <end position="57"/>
    </location>
</feature>
<keyword evidence="3" id="KW-0862">Zinc</keyword>